<evidence type="ECO:0000256" key="2">
    <source>
        <dbReference type="SAM" id="Phobius"/>
    </source>
</evidence>
<dbReference type="AlphaFoldDB" id="A0A517P2Y3"/>
<organism evidence="4 5">
    <name type="scientific">Stieleria marina</name>
    <dbReference type="NCBI Taxonomy" id="1930275"/>
    <lineage>
        <taxon>Bacteria</taxon>
        <taxon>Pseudomonadati</taxon>
        <taxon>Planctomycetota</taxon>
        <taxon>Planctomycetia</taxon>
        <taxon>Pirellulales</taxon>
        <taxon>Pirellulaceae</taxon>
        <taxon>Stieleria</taxon>
    </lineage>
</organism>
<feature type="transmembrane region" description="Helical" evidence="2">
    <location>
        <begin position="96"/>
        <end position="120"/>
    </location>
</feature>
<dbReference type="GO" id="GO:0080120">
    <property type="term" value="P:CAAX-box protein maturation"/>
    <property type="evidence" value="ECO:0007669"/>
    <property type="project" value="UniProtKB-ARBA"/>
</dbReference>
<protein>
    <submittedName>
        <fullName evidence="4">CAAX amino terminal protease self-immunity</fullName>
    </submittedName>
</protein>
<accession>A0A517P2Y3</accession>
<feature type="region of interest" description="Disordered" evidence="1">
    <location>
        <begin position="1"/>
        <end position="29"/>
    </location>
</feature>
<feature type="transmembrane region" description="Helical" evidence="2">
    <location>
        <begin position="47"/>
        <end position="73"/>
    </location>
</feature>
<keyword evidence="2" id="KW-0812">Transmembrane</keyword>
<evidence type="ECO:0000256" key="1">
    <source>
        <dbReference type="SAM" id="MobiDB-lite"/>
    </source>
</evidence>
<dbReference type="RefSeq" id="WP_145421528.1">
    <property type="nucleotide sequence ID" value="NZ_CP036526.1"/>
</dbReference>
<dbReference type="PANTHER" id="PTHR36435:SF1">
    <property type="entry name" value="CAAX AMINO TERMINAL PROTEASE FAMILY PROTEIN"/>
    <property type="match status" value="1"/>
</dbReference>
<keyword evidence="2" id="KW-1133">Transmembrane helix</keyword>
<feature type="domain" description="CAAX prenyl protease 2/Lysostaphin resistance protein A-like" evidence="3">
    <location>
        <begin position="185"/>
        <end position="272"/>
    </location>
</feature>
<dbReference type="Proteomes" id="UP000319817">
    <property type="component" value="Chromosome"/>
</dbReference>
<feature type="transmembrane region" description="Helical" evidence="2">
    <location>
        <begin position="184"/>
        <end position="205"/>
    </location>
</feature>
<dbReference type="GO" id="GO:0006508">
    <property type="term" value="P:proteolysis"/>
    <property type="evidence" value="ECO:0007669"/>
    <property type="project" value="UniProtKB-KW"/>
</dbReference>
<feature type="transmembrane region" description="Helical" evidence="2">
    <location>
        <begin position="260"/>
        <end position="280"/>
    </location>
</feature>
<keyword evidence="2" id="KW-0472">Membrane</keyword>
<dbReference type="InterPro" id="IPR003675">
    <property type="entry name" value="Rce1/LyrA-like_dom"/>
</dbReference>
<evidence type="ECO:0000313" key="5">
    <source>
        <dbReference type="Proteomes" id="UP000319817"/>
    </source>
</evidence>
<evidence type="ECO:0000259" key="3">
    <source>
        <dbReference type="Pfam" id="PF02517"/>
    </source>
</evidence>
<feature type="transmembrane region" description="Helical" evidence="2">
    <location>
        <begin position="141"/>
        <end position="164"/>
    </location>
</feature>
<name>A0A517P2Y3_9BACT</name>
<reference evidence="4 5" key="1">
    <citation type="submission" date="2019-02" db="EMBL/GenBank/DDBJ databases">
        <title>Deep-cultivation of Planctomycetes and their phenomic and genomic characterization uncovers novel biology.</title>
        <authorList>
            <person name="Wiegand S."/>
            <person name="Jogler M."/>
            <person name="Boedeker C."/>
            <person name="Pinto D."/>
            <person name="Vollmers J."/>
            <person name="Rivas-Marin E."/>
            <person name="Kohn T."/>
            <person name="Peeters S.H."/>
            <person name="Heuer A."/>
            <person name="Rast P."/>
            <person name="Oberbeckmann S."/>
            <person name="Bunk B."/>
            <person name="Jeske O."/>
            <person name="Meyerdierks A."/>
            <person name="Storesund J.E."/>
            <person name="Kallscheuer N."/>
            <person name="Luecker S."/>
            <person name="Lage O.M."/>
            <person name="Pohl T."/>
            <person name="Merkel B.J."/>
            <person name="Hornburger P."/>
            <person name="Mueller R.-W."/>
            <person name="Bruemmer F."/>
            <person name="Labrenz M."/>
            <person name="Spormann A.M."/>
            <person name="Op den Camp H."/>
            <person name="Overmann J."/>
            <person name="Amann R."/>
            <person name="Jetten M.S.M."/>
            <person name="Mascher T."/>
            <person name="Medema M.H."/>
            <person name="Devos D.P."/>
            <person name="Kaster A.-K."/>
            <person name="Ovreas L."/>
            <person name="Rohde M."/>
            <person name="Galperin M.Y."/>
            <person name="Jogler C."/>
        </authorList>
    </citation>
    <scope>NUCLEOTIDE SEQUENCE [LARGE SCALE GENOMIC DNA]</scope>
    <source>
        <strain evidence="4 5">K23_9</strain>
    </source>
</reference>
<dbReference type="EMBL" id="CP036526">
    <property type="protein sequence ID" value="QDT13735.1"/>
    <property type="molecule type" value="Genomic_DNA"/>
</dbReference>
<dbReference type="InterPro" id="IPR052710">
    <property type="entry name" value="CAAX_protease"/>
</dbReference>
<evidence type="ECO:0000313" key="4">
    <source>
        <dbReference type="EMBL" id="QDT13735.1"/>
    </source>
</evidence>
<feature type="transmembrane region" description="Helical" evidence="2">
    <location>
        <begin position="217"/>
        <end position="233"/>
    </location>
</feature>
<proteinExistence type="predicted"/>
<dbReference type="Pfam" id="PF02517">
    <property type="entry name" value="Rce1-like"/>
    <property type="match status" value="1"/>
</dbReference>
<keyword evidence="5" id="KW-1185">Reference proteome</keyword>
<keyword evidence="4" id="KW-0378">Hydrolase</keyword>
<gene>
    <name evidence="4" type="ORF">K239x_57550</name>
</gene>
<feature type="transmembrane region" description="Helical" evidence="2">
    <location>
        <begin position="292"/>
        <end position="309"/>
    </location>
</feature>
<sequence length="342" mass="36995">MSNPYESPRSGNEDGDPTNGEAENPPLSEQIAPHQDSAALKPRVWPLFPLALVEMVFASLLQGVVILFVLFVIREPGQSIVEAAGTLPTRIYDARIFTTLIVCSGVSMMLGGYWFGSISARHRDCSLTDRLGLTLPQLSTVSWGVLAIGSIPVLLLAVGAVIAIEQVIPGDQSVLALYKNISDGWAIVFIIAIGVFPGVGEELFFRGFLQRRFLQRFRPAVAIGITSVIFGLAHVTPHGIALATIIGVWLGWIAYRTNSIWPGALIHAFINSGWNVYQVGRFQWGIPTIPPVWFQVVGGIIALIAFGWASKVIASQRLPAADSSVSVQRWPRLVATGESKAS</sequence>
<dbReference type="PANTHER" id="PTHR36435">
    <property type="entry name" value="SLR1288 PROTEIN"/>
    <property type="match status" value="1"/>
</dbReference>
<dbReference type="GO" id="GO:0004175">
    <property type="term" value="F:endopeptidase activity"/>
    <property type="evidence" value="ECO:0007669"/>
    <property type="project" value="UniProtKB-ARBA"/>
</dbReference>
<dbReference type="OrthoDB" id="2035856at2"/>
<keyword evidence="4" id="KW-0645">Protease</keyword>